<feature type="domain" description="Aminoacyl-transfer RNA synthetases class-II family profile" evidence="8">
    <location>
        <begin position="162"/>
        <end position="571"/>
    </location>
</feature>
<protein>
    <recommendedName>
        <fullName evidence="7">Aspartate--tRNA(Asp/Asn) ligase</fullName>
        <ecNumber evidence="7">6.1.1.23</ecNumber>
    </recommendedName>
    <alternativeName>
        <fullName evidence="7">Aspartyl-tRNA synthetase</fullName>
        <shortName evidence="7">AspRS</shortName>
    </alternativeName>
    <alternativeName>
        <fullName evidence="7">Non-discriminating aspartyl-tRNA synthetase</fullName>
        <shortName evidence="7">ND-AspRS</shortName>
    </alternativeName>
</protein>
<feature type="site" description="Important for tRNA non-discrimination" evidence="7">
    <location>
        <position position="51"/>
    </location>
</feature>
<dbReference type="GO" id="GO:0050560">
    <property type="term" value="F:aspartate-tRNA(Asn) ligase activity"/>
    <property type="evidence" value="ECO:0007669"/>
    <property type="project" value="UniProtKB-EC"/>
</dbReference>
<dbReference type="NCBIfam" id="NF001750">
    <property type="entry name" value="PRK00476.1"/>
    <property type="match status" value="1"/>
</dbReference>
<keyword evidence="5 7" id="KW-0648">Protein biosynthesis</keyword>
<dbReference type="EMBL" id="AP017378">
    <property type="protein sequence ID" value="BBD09371.1"/>
    <property type="molecule type" value="Genomic_DNA"/>
</dbReference>
<keyword evidence="2 7" id="KW-0436">Ligase</keyword>
<keyword evidence="7" id="KW-0963">Cytoplasm</keyword>
<dbReference type="GO" id="GO:0005737">
    <property type="term" value="C:cytoplasm"/>
    <property type="evidence" value="ECO:0007669"/>
    <property type="project" value="UniProtKB-SubCell"/>
</dbReference>
<dbReference type="Gene3D" id="3.30.930.10">
    <property type="entry name" value="Bira Bifunctional Protein, Domain 2"/>
    <property type="match status" value="1"/>
</dbReference>
<dbReference type="InterPro" id="IPR002312">
    <property type="entry name" value="Asp/Asn-tRNA-synth_IIb"/>
</dbReference>
<evidence type="ECO:0000256" key="6">
    <source>
        <dbReference type="ARBA" id="ARBA00023146"/>
    </source>
</evidence>
<dbReference type="GO" id="GO:0004815">
    <property type="term" value="F:aspartate-tRNA ligase activity"/>
    <property type="evidence" value="ECO:0007669"/>
    <property type="project" value="UniProtKB-UniRule"/>
</dbReference>
<dbReference type="HAMAP" id="MF_00044">
    <property type="entry name" value="Asp_tRNA_synth_type1"/>
    <property type="match status" value="1"/>
</dbReference>
<evidence type="ECO:0000256" key="3">
    <source>
        <dbReference type="ARBA" id="ARBA00022741"/>
    </source>
</evidence>
<feature type="binding site" evidence="7">
    <location>
        <begin position="550"/>
        <end position="553"/>
    </location>
    <ligand>
        <name>ATP</name>
        <dbReference type="ChEBI" id="CHEBI:30616"/>
    </ligand>
</feature>
<dbReference type="EC" id="6.1.1.23" evidence="7"/>
<comment type="subunit">
    <text evidence="7">Homodimer.</text>
</comment>
<name>A0A2Z6B1L8_9BACT</name>
<dbReference type="SUPFAM" id="SSF50249">
    <property type="entry name" value="Nucleic acid-binding proteins"/>
    <property type="match status" value="1"/>
</dbReference>
<dbReference type="NCBIfam" id="TIGR00459">
    <property type="entry name" value="aspS_bact"/>
    <property type="match status" value="1"/>
</dbReference>
<dbReference type="Gene3D" id="3.30.1360.30">
    <property type="entry name" value="GAD-like domain"/>
    <property type="match status" value="1"/>
</dbReference>
<proteinExistence type="inferred from homology"/>
<dbReference type="SUPFAM" id="SSF55261">
    <property type="entry name" value="GAD domain-like"/>
    <property type="match status" value="1"/>
</dbReference>
<dbReference type="GO" id="GO:0006422">
    <property type="term" value="P:aspartyl-tRNA aminoacylation"/>
    <property type="evidence" value="ECO:0007669"/>
    <property type="project" value="UniProtKB-UniRule"/>
</dbReference>
<evidence type="ECO:0000313" key="9">
    <source>
        <dbReference type="EMBL" id="BBD09371.1"/>
    </source>
</evidence>
<reference evidence="9 10" key="1">
    <citation type="journal article" date="2018" name="Sci. Adv.">
        <title>Multi-heme cytochromes provide a pathway for survival in energy-limited environments.</title>
        <authorList>
            <person name="Deng X."/>
            <person name="Dohmae N."/>
            <person name="Nealson K.H."/>
            <person name="Hashimoto K."/>
            <person name="Okamoto A."/>
        </authorList>
    </citation>
    <scope>NUCLEOTIDE SEQUENCE [LARGE SCALE GENOMIC DNA]</scope>
    <source>
        <strain evidence="9 10">IS5</strain>
    </source>
</reference>
<dbReference type="InterPro" id="IPR045864">
    <property type="entry name" value="aa-tRNA-synth_II/BPL/LPL"/>
</dbReference>
<dbReference type="InterPro" id="IPR006195">
    <property type="entry name" value="aa-tRNA-synth_II"/>
</dbReference>
<keyword evidence="3 7" id="KW-0547">Nucleotide-binding</keyword>
<evidence type="ECO:0000256" key="7">
    <source>
        <dbReference type="HAMAP-Rule" id="MF_00044"/>
    </source>
</evidence>
<evidence type="ECO:0000256" key="5">
    <source>
        <dbReference type="ARBA" id="ARBA00022917"/>
    </source>
</evidence>
<dbReference type="CDD" id="cd00777">
    <property type="entry name" value="AspRS_core"/>
    <property type="match status" value="1"/>
</dbReference>
<dbReference type="CDD" id="cd04317">
    <property type="entry name" value="EcAspRS_like_N"/>
    <property type="match status" value="1"/>
</dbReference>
<comment type="subcellular location">
    <subcellularLocation>
        <location evidence="7">Cytoplasm</location>
    </subcellularLocation>
</comment>
<dbReference type="InterPro" id="IPR004115">
    <property type="entry name" value="GAD-like_sf"/>
</dbReference>
<dbReference type="Pfam" id="PF01336">
    <property type="entry name" value="tRNA_anti-codon"/>
    <property type="match status" value="1"/>
</dbReference>
<dbReference type="SUPFAM" id="SSF55681">
    <property type="entry name" value="Class II aaRS and biotin synthetases"/>
    <property type="match status" value="1"/>
</dbReference>
<comment type="catalytic activity">
    <reaction evidence="7">
        <text>tRNA(Asx) + L-aspartate + ATP = L-aspartyl-tRNA(Asx) + AMP + diphosphate</text>
        <dbReference type="Rhea" id="RHEA:18349"/>
        <dbReference type="Rhea" id="RHEA-COMP:9710"/>
        <dbReference type="Rhea" id="RHEA-COMP:9711"/>
        <dbReference type="ChEBI" id="CHEBI:29991"/>
        <dbReference type="ChEBI" id="CHEBI:30616"/>
        <dbReference type="ChEBI" id="CHEBI:33019"/>
        <dbReference type="ChEBI" id="CHEBI:78442"/>
        <dbReference type="ChEBI" id="CHEBI:78516"/>
        <dbReference type="ChEBI" id="CHEBI:456215"/>
        <dbReference type="EC" id="6.1.1.23"/>
    </reaction>
</comment>
<organism evidence="9 10">
    <name type="scientific">Desulfovibrio ferrophilus</name>
    <dbReference type="NCBI Taxonomy" id="241368"/>
    <lineage>
        <taxon>Bacteria</taxon>
        <taxon>Pseudomonadati</taxon>
        <taxon>Thermodesulfobacteriota</taxon>
        <taxon>Desulfovibrionia</taxon>
        <taxon>Desulfovibrionales</taxon>
        <taxon>Desulfovibrionaceae</taxon>
        <taxon>Desulfovibrio</taxon>
    </lineage>
</organism>
<dbReference type="GO" id="GO:0003676">
    <property type="term" value="F:nucleic acid binding"/>
    <property type="evidence" value="ECO:0007669"/>
    <property type="project" value="InterPro"/>
</dbReference>
<dbReference type="InterPro" id="IPR047089">
    <property type="entry name" value="Asp-tRNA-ligase_1_N"/>
</dbReference>
<dbReference type="InterPro" id="IPR004524">
    <property type="entry name" value="Asp-tRNA-ligase_1"/>
</dbReference>
<evidence type="ECO:0000313" key="10">
    <source>
        <dbReference type="Proteomes" id="UP000269883"/>
    </source>
</evidence>
<keyword evidence="4 7" id="KW-0067">ATP-binding</keyword>
<keyword evidence="10" id="KW-1185">Reference proteome</keyword>
<feature type="binding site" evidence="7">
    <location>
        <position position="505"/>
    </location>
    <ligand>
        <name>L-aspartate</name>
        <dbReference type="ChEBI" id="CHEBI:29991"/>
    </ligand>
</feature>
<feature type="binding site" evidence="7">
    <location>
        <begin position="241"/>
        <end position="243"/>
    </location>
    <ligand>
        <name>ATP</name>
        <dbReference type="ChEBI" id="CHEBI:30616"/>
    </ligand>
</feature>
<feature type="binding site" evidence="7">
    <location>
        <position position="241"/>
    </location>
    <ligand>
        <name>L-aspartate</name>
        <dbReference type="ChEBI" id="CHEBI:29991"/>
    </ligand>
</feature>
<dbReference type="PANTHER" id="PTHR22594:SF5">
    <property type="entry name" value="ASPARTATE--TRNA LIGASE, MITOCHONDRIAL"/>
    <property type="match status" value="1"/>
</dbReference>
<keyword evidence="6 7" id="KW-0030">Aminoacyl-tRNA synthetase</keyword>
<comment type="function">
    <text evidence="7">Aspartyl-tRNA synthetase with relaxed tRNA specificity since it is able to aspartylate not only its cognate tRNA(Asp) but also tRNA(Asn). Reaction proceeds in two steps: L-aspartate is first activated by ATP to form Asp-AMP and then transferred to the acceptor end of tRNA(Asp/Asn).</text>
</comment>
<feature type="binding site" evidence="7">
    <location>
        <position position="465"/>
    </location>
    <ligand>
        <name>L-aspartate</name>
        <dbReference type="ChEBI" id="CHEBI:29991"/>
    </ligand>
</feature>
<feature type="binding site" evidence="7">
    <location>
        <position position="498"/>
    </location>
    <ligand>
        <name>ATP</name>
        <dbReference type="ChEBI" id="CHEBI:30616"/>
    </ligand>
</feature>
<dbReference type="GO" id="GO:0005524">
    <property type="term" value="F:ATP binding"/>
    <property type="evidence" value="ECO:0007669"/>
    <property type="project" value="UniProtKB-UniRule"/>
</dbReference>
<dbReference type="InterPro" id="IPR029351">
    <property type="entry name" value="GAD_dom"/>
</dbReference>
<sequence>MEETYDVQLEHQKYISDLGDWQRTHTCCELTADNIGDEVCLMGWAQYRRDHGGLIFIDLRDRNGLTQVVFSPEHNEEAHAQAHILRTEYVLAVKGLVRERPDGMHNKGMVTGDIEVVISEWKLLNTARTTPFAIEDRLDASENLRLKYRYLDLRRPKLARNFILRHKAVQSVRRFLDEETFLEIETPILTKSTPEGARDFLVPSRVNDGEFYALPQSPQLFKQLLMVSGMERYYQVVRCFRDEDLRADRQPEFTQIDCEMSFVDQEQVMDMAERMIRRLFKETVDVDLPNPFPRMTYAQAIGDYGLDKPDTRFDMKLIDVTEVVKGSDFKLFGSAELVKGMRVEGGASMSRKEIDGLTEFVKIYEAKGLAWIKVKEDGEWQSPIVKFFSDDEKKGLSESLNMQVGDIIFFQAGPAEMVNTALGQLRNELAKRLGLIDDKTFNPLWVTDFPLLEYDAEAKRYVALHHPFTAPVGGVEALKADPGKVLSNAYDMVLNGSEIGGGSIRIHSQQMQQAMFEALGIGEEEARAKFGFLLDALEFGAPPHGGIAFGLDRLIMILTGSSSIREVIAFPKTQKATCVMTEAPSAVAAKQLRELHIKVREKKKD</sequence>
<dbReference type="InterPro" id="IPR012340">
    <property type="entry name" value="NA-bd_OB-fold"/>
</dbReference>
<dbReference type="InterPro" id="IPR047090">
    <property type="entry name" value="AspRS_core"/>
</dbReference>
<dbReference type="RefSeq" id="WP_126380278.1">
    <property type="nucleotide sequence ID" value="NZ_AP017378.1"/>
</dbReference>
<dbReference type="InterPro" id="IPR004365">
    <property type="entry name" value="NA-bd_OB_tRNA"/>
</dbReference>
<dbReference type="PRINTS" id="PR01042">
    <property type="entry name" value="TRNASYNTHASP"/>
</dbReference>
<dbReference type="OrthoDB" id="9802326at2"/>
<accession>A0A2Z6B1L8</accession>
<comment type="similarity">
    <text evidence="1 7">Belongs to the class-II aminoacyl-tRNA synthetase family. Type 1 subfamily.</text>
</comment>
<evidence type="ECO:0000256" key="4">
    <source>
        <dbReference type="ARBA" id="ARBA00022840"/>
    </source>
</evidence>
<feature type="binding site" evidence="7">
    <location>
        <position position="250"/>
    </location>
    <ligand>
        <name>ATP</name>
        <dbReference type="ChEBI" id="CHEBI:30616"/>
    </ligand>
</feature>
<dbReference type="Pfam" id="PF00152">
    <property type="entry name" value="tRNA-synt_2"/>
    <property type="match status" value="1"/>
</dbReference>
<dbReference type="KEGG" id="dfl:DFE_2645"/>
<gene>
    <name evidence="7 9" type="primary">aspS</name>
    <name evidence="9" type="ORF">DFE_2645</name>
</gene>
<dbReference type="PANTHER" id="PTHR22594">
    <property type="entry name" value="ASPARTYL/LYSYL-TRNA SYNTHETASE"/>
    <property type="match status" value="1"/>
</dbReference>
<dbReference type="InterPro" id="IPR004364">
    <property type="entry name" value="Aa-tRNA-synt_II"/>
</dbReference>
<evidence type="ECO:0000256" key="2">
    <source>
        <dbReference type="ARBA" id="ARBA00022598"/>
    </source>
</evidence>
<evidence type="ECO:0000259" key="8">
    <source>
        <dbReference type="PROSITE" id="PS50862"/>
    </source>
</evidence>
<dbReference type="AlphaFoldDB" id="A0A2Z6B1L8"/>
<feature type="region of interest" description="Aspartate" evidence="7">
    <location>
        <begin position="219"/>
        <end position="222"/>
    </location>
</feature>
<dbReference type="Proteomes" id="UP000269883">
    <property type="component" value="Chromosome"/>
</dbReference>
<feature type="binding site" evidence="7">
    <location>
        <position position="195"/>
    </location>
    <ligand>
        <name>L-aspartate</name>
        <dbReference type="ChEBI" id="CHEBI:29991"/>
    </ligand>
</feature>
<dbReference type="Gene3D" id="2.40.50.140">
    <property type="entry name" value="Nucleic acid-binding proteins"/>
    <property type="match status" value="1"/>
</dbReference>
<evidence type="ECO:0000256" key="1">
    <source>
        <dbReference type="ARBA" id="ARBA00006303"/>
    </source>
</evidence>
<dbReference type="Pfam" id="PF02938">
    <property type="entry name" value="GAD"/>
    <property type="match status" value="1"/>
</dbReference>
<feature type="site" description="Important for tRNA non-discrimination" evidence="7">
    <location>
        <position position="103"/>
    </location>
</feature>
<dbReference type="PROSITE" id="PS50862">
    <property type="entry name" value="AA_TRNA_LIGASE_II"/>
    <property type="match status" value="1"/>
</dbReference>